<dbReference type="OrthoDB" id="535045at2759"/>
<evidence type="ECO:0000313" key="1">
    <source>
        <dbReference type="EMBL" id="KAG2427928.1"/>
    </source>
</evidence>
<evidence type="ECO:0000313" key="2">
    <source>
        <dbReference type="Proteomes" id="UP000650467"/>
    </source>
</evidence>
<protein>
    <recommendedName>
        <fullName evidence="3">SRCR domain-containing protein</fullName>
    </recommendedName>
</protein>
<keyword evidence="2" id="KW-1185">Reference proteome</keyword>
<gene>
    <name evidence="1" type="ORF">HXX76_011915</name>
</gene>
<proteinExistence type="predicted"/>
<evidence type="ECO:0008006" key="3">
    <source>
        <dbReference type="Google" id="ProtNLM"/>
    </source>
</evidence>
<dbReference type="EMBL" id="JAEHOC010000037">
    <property type="protein sequence ID" value="KAG2427928.1"/>
    <property type="molecule type" value="Genomic_DNA"/>
</dbReference>
<dbReference type="Proteomes" id="UP000650467">
    <property type="component" value="Unassembled WGS sequence"/>
</dbReference>
<sequence>MPFCDRGFSDDAAVTMCSLLGYKYGRKYYTVAANYPGAEETPAPRRLQDLNCEDRAARSGRRKLRGVDDERDSLWSVLAASVTRGSGGSRAAQHPEQRRIATTAAGASTAEQAARDLSEVGSAADASGARAGRSLLAVDENGEYVPWLPAQPLQGTIDASVKRARQCGFRTSNLCGPDGPLAAVECSNKPFTTPATVAFPMPSPPPPPPDKSESIRFWSGAADTSASGSQALAGVVEPNLCDPATSTDCIYGRAELLVPHPDDPSQQVWAPLCSVDVAAYPNLAAQVATKACAMLWDYPASRSSGVFSVSSYTGAPFALPPPGSEVVDGGFDPAAHAFWAELPEPDLSSEAFHGEAAAAEALTAGKRLVQDVPGLRVGPERCASGALFAFRCDLVVAGRRR</sequence>
<comment type="caution">
    <text evidence="1">The sequence shown here is derived from an EMBL/GenBank/DDBJ whole genome shotgun (WGS) entry which is preliminary data.</text>
</comment>
<organism evidence="1 2">
    <name type="scientific">Chlamydomonas incerta</name>
    <dbReference type="NCBI Taxonomy" id="51695"/>
    <lineage>
        <taxon>Eukaryota</taxon>
        <taxon>Viridiplantae</taxon>
        <taxon>Chlorophyta</taxon>
        <taxon>core chlorophytes</taxon>
        <taxon>Chlorophyceae</taxon>
        <taxon>CS clade</taxon>
        <taxon>Chlamydomonadales</taxon>
        <taxon>Chlamydomonadaceae</taxon>
        <taxon>Chlamydomonas</taxon>
    </lineage>
</organism>
<accession>A0A835SIU4</accession>
<reference evidence="1" key="1">
    <citation type="journal article" date="2020" name="bioRxiv">
        <title>Comparative genomics of Chlamydomonas.</title>
        <authorList>
            <person name="Craig R.J."/>
            <person name="Hasan A.R."/>
            <person name="Ness R.W."/>
            <person name="Keightley P.D."/>
        </authorList>
    </citation>
    <scope>NUCLEOTIDE SEQUENCE</scope>
    <source>
        <strain evidence="1">SAG 7.73</strain>
    </source>
</reference>
<name>A0A835SIU4_CHLIN</name>
<dbReference type="AlphaFoldDB" id="A0A835SIU4"/>